<dbReference type="RefSeq" id="WP_109570517.1">
    <property type="nucleotide sequence ID" value="NZ_CP029463.1"/>
</dbReference>
<reference evidence="2 3" key="1">
    <citation type="submission" date="2018-05" db="EMBL/GenBank/DDBJ databases">
        <title>Flavobacterium sp. MEBiC07310.</title>
        <authorList>
            <person name="Baek K."/>
        </authorList>
    </citation>
    <scope>NUCLEOTIDE SEQUENCE [LARGE SCALE GENOMIC DNA]</scope>
    <source>
        <strain evidence="2 3">MEBiC07310</strain>
    </source>
</reference>
<dbReference type="AlphaFoldDB" id="A0A2U8QYN7"/>
<proteinExistence type="predicted"/>
<dbReference type="Pfam" id="PF12099">
    <property type="entry name" value="DUF3575"/>
    <property type="match status" value="1"/>
</dbReference>
<dbReference type="EMBL" id="CP029463">
    <property type="protein sequence ID" value="AWM15179.1"/>
    <property type="molecule type" value="Genomic_DNA"/>
</dbReference>
<dbReference type="Proteomes" id="UP000245429">
    <property type="component" value="Chromosome"/>
</dbReference>
<protein>
    <recommendedName>
        <fullName evidence="4">DUF3575 domain-containing protein</fullName>
    </recommendedName>
</protein>
<evidence type="ECO:0008006" key="4">
    <source>
        <dbReference type="Google" id="ProtNLM"/>
    </source>
</evidence>
<keyword evidence="1" id="KW-0732">Signal</keyword>
<dbReference type="InterPro" id="IPR021958">
    <property type="entry name" value="DUF3575"/>
</dbReference>
<keyword evidence="3" id="KW-1185">Reference proteome</keyword>
<dbReference type="KEGG" id="fse:DI487_15825"/>
<sequence length="204" mass="23273">MSSSTKNQLLKFAFFLLFALGPNTTQAQEHEEPKKPFKRHAINFCPAGMAFGIFSANYEYLITPKNGIVVRLDYEAIPKTYTAATIESNGKAFILNYRRHFSGEMNSFYAGAYTRYRLYKGEGEINAQKFDFKIPEVTIGLNIGKRWVWKNGFNLNLAFGYGISFKDKKTSLNNMAINTAVDSWEDSYDFINPFLGEFSIGYSF</sequence>
<dbReference type="OrthoDB" id="945117at2"/>
<accession>A0A2U8QYN7</accession>
<evidence type="ECO:0000313" key="2">
    <source>
        <dbReference type="EMBL" id="AWM15179.1"/>
    </source>
</evidence>
<feature type="chain" id="PRO_5016160987" description="DUF3575 domain-containing protein" evidence="1">
    <location>
        <begin position="28"/>
        <end position="204"/>
    </location>
</feature>
<organism evidence="2 3">
    <name type="scientific">Flavobacterium sediminis</name>
    <dbReference type="NCBI Taxonomy" id="2201181"/>
    <lineage>
        <taxon>Bacteria</taxon>
        <taxon>Pseudomonadati</taxon>
        <taxon>Bacteroidota</taxon>
        <taxon>Flavobacteriia</taxon>
        <taxon>Flavobacteriales</taxon>
        <taxon>Flavobacteriaceae</taxon>
        <taxon>Flavobacterium</taxon>
    </lineage>
</organism>
<evidence type="ECO:0000313" key="3">
    <source>
        <dbReference type="Proteomes" id="UP000245429"/>
    </source>
</evidence>
<feature type="signal peptide" evidence="1">
    <location>
        <begin position="1"/>
        <end position="27"/>
    </location>
</feature>
<name>A0A2U8QYN7_9FLAO</name>
<gene>
    <name evidence="2" type="ORF">DI487_15825</name>
</gene>
<evidence type="ECO:0000256" key="1">
    <source>
        <dbReference type="SAM" id="SignalP"/>
    </source>
</evidence>